<keyword evidence="2" id="KW-1133">Transmembrane helix</keyword>
<keyword evidence="2" id="KW-0812">Transmembrane</keyword>
<gene>
    <name evidence="4" type="ORF">EBB54_19525</name>
</gene>
<evidence type="ECO:0000256" key="2">
    <source>
        <dbReference type="SAM" id="Phobius"/>
    </source>
</evidence>
<feature type="domain" description="LysM" evidence="3">
    <location>
        <begin position="413"/>
        <end position="460"/>
    </location>
</feature>
<dbReference type="SMART" id="SM00257">
    <property type="entry name" value="LysM"/>
    <property type="match status" value="1"/>
</dbReference>
<comment type="caution">
    <text evidence="4">The sequence shown here is derived from an EMBL/GenBank/DDBJ whole genome shotgun (WGS) entry which is preliminary data.</text>
</comment>
<evidence type="ECO:0000313" key="5">
    <source>
        <dbReference type="Proteomes" id="UP000274920"/>
    </source>
</evidence>
<dbReference type="RefSeq" id="WP_125128591.1">
    <property type="nucleotide sequence ID" value="NZ_RHJS01000002.1"/>
</dbReference>
<evidence type="ECO:0000256" key="1">
    <source>
        <dbReference type="SAM" id="MobiDB-lite"/>
    </source>
</evidence>
<keyword evidence="2" id="KW-0472">Membrane</keyword>
<evidence type="ECO:0000259" key="3">
    <source>
        <dbReference type="PROSITE" id="PS51782"/>
    </source>
</evidence>
<dbReference type="Proteomes" id="UP000274920">
    <property type="component" value="Unassembled WGS sequence"/>
</dbReference>
<organism evidence="4 5">
    <name type="scientific">Schaedlerella arabinosiphila</name>
    <dbReference type="NCBI Taxonomy" id="2044587"/>
    <lineage>
        <taxon>Bacteria</taxon>
        <taxon>Bacillati</taxon>
        <taxon>Bacillota</taxon>
        <taxon>Clostridia</taxon>
        <taxon>Lachnospirales</taxon>
        <taxon>Lachnospiraceae</taxon>
        <taxon>Schaedlerella</taxon>
    </lineage>
</organism>
<dbReference type="CDD" id="cd00118">
    <property type="entry name" value="LysM"/>
    <property type="match status" value="1"/>
</dbReference>
<dbReference type="InterPro" id="IPR018392">
    <property type="entry name" value="LysM"/>
</dbReference>
<dbReference type="Pfam" id="PF01476">
    <property type="entry name" value="LysM"/>
    <property type="match status" value="1"/>
</dbReference>
<evidence type="ECO:0000313" key="4">
    <source>
        <dbReference type="EMBL" id="RRK33283.1"/>
    </source>
</evidence>
<protein>
    <submittedName>
        <fullName evidence="4">LysM peptidoglycan-binding domain-containing protein</fullName>
    </submittedName>
</protein>
<dbReference type="Gene3D" id="3.10.350.10">
    <property type="entry name" value="LysM domain"/>
    <property type="match status" value="1"/>
</dbReference>
<feature type="compositionally biased region" description="Low complexity" evidence="1">
    <location>
        <begin position="315"/>
        <end position="375"/>
    </location>
</feature>
<feature type="compositionally biased region" description="Polar residues" evidence="1">
    <location>
        <begin position="400"/>
        <end position="411"/>
    </location>
</feature>
<name>A0A426DKY2_9FIRM</name>
<reference evidence="4" key="1">
    <citation type="submission" date="2018-10" db="EMBL/GenBank/DDBJ databases">
        <title>Schaedlerella arabinophila gen. nov. sp. nov., isolated from the mouse intestinal tract and comparative analysis with the genome of the closely related altered Schaedler flora strain ASF502.</title>
        <authorList>
            <person name="Miyake S."/>
            <person name="Soh M."/>
            <person name="Seedorf H."/>
        </authorList>
    </citation>
    <scope>NUCLEOTIDE SEQUENCE [LARGE SCALE GENOMIC DNA]</scope>
    <source>
        <strain evidence="4">DSM 106076</strain>
    </source>
</reference>
<keyword evidence="5" id="KW-1185">Reference proteome</keyword>
<feature type="compositionally biased region" description="Polar residues" evidence="1">
    <location>
        <begin position="256"/>
        <end position="276"/>
    </location>
</feature>
<dbReference type="EMBL" id="RHJS01000002">
    <property type="protein sequence ID" value="RRK33283.1"/>
    <property type="molecule type" value="Genomic_DNA"/>
</dbReference>
<dbReference type="InterPro" id="IPR036779">
    <property type="entry name" value="LysM_dom_sf"/>
</dbReference>
<proteinExistence type="predicted"/>
<dbReference type="SUPFAM" id="SSF54106">
    <property type="entry name" value="LysM domain"/>
    <property type="match status" value="1"/>
</dbReference>
<feature type="transmembrane region" description="Helical" evidence="2">
    <location>
        <begin position="217"/>
        <end position="236"/>
    </location>
</feature>
<feature type="region of interest" description="Disordered" evidence="1">
    <location>
        <begin position="256"/>
        <end position="413"/>
    </location>
</feature>
<dbReference type="PROSITE" id="PS51782">
    <property type="entry name" value="LYSM"/>
    <property type="match status" value="1"/>
</dbReference>
<dbReference type="AlphaFoldDB" id="A0A426DKY2"/>
<accession>A0A426DKY2</accession>
<feature type="compositionally biased region" description="Polar residues" evidence="1">
    <location>
        <begin position="292"/>
        <end position="314"/>
    </location>
</feature>
<sequence>MERQIPKNVRQIGNVSDTPKIYVEDYVDTFFSQLCDKAGESPVGAFLVGDIQSTEDEEYVYIYGAIQMHELKLSGTEYVLDEDTWKHAYEDCKQYFEDGEMLGWFVAHAGVPLSAEENVTALHKKSFPKKNTVFIIKDPGEKEEAYFVHKLDDLMEIGGHYTYYEKNPCMQNYMISARKKNGASPTETVEDQAAKDFRSIVRSREEQMMKQRSNRMMYALSTSLVLLVVIMGVATMNNFDKMRSVQNTLENLSGTVASDDGQVQQTDGKVSSSGTPAASGEAGAQGDAGTDGNDQTQPDGQAPGQNQPGGTAQDGQAQPEGQSQGGQAQADGQTQEGQAQSGGQSQGGSDQAGSQAAGENGQAGGNAADAGNGAQTPQEPAVETSGGALGEGNPEGSDGSGTSAPAGNNGSDGIYVVEQGDTLAIISQKLYGDISHVDAISRMNGLTDGNLIYIGQKLLLP</sequence>